<dbReference type="InterPro" id="IPR002104">
    <property type="entry name" value="Integrase_catalytic"/>
</dbReference>
<organism evidence="7 8">
    <name type="scientific">Pseudomonas lundensis</name>
    <dbReference type="NCBI Taxonomy" id="86185"/>
    <lineage>
        <taxon>Bacteria</taxon>
        <taxon>Pseudomonadati</taxon>
        <taxon>Pseudomonadota</taxon>
        <taxon>Gammaproteobacteria</taxon>
        <taxon>Pseudomonadales</taxon>
        <taxon>Pseudomonadaceae</taxon>
        <taxon>Pseudomonas</taxon>
    </lineage>
</organism>
<evidence type="ECO:0000313" key="7">
    <source>
        <dbReference type="EMBL" id="OZY60643.1"/>
    </source>
</evidence>
<dbReference type="RefSeq" id="WP_094992237.1">
    <property type="nucleotide sequence ID" value="NZ_NQKI01000004.1"/>
</dbReference>
<dbReference type="Proteomes" id="UP000215788">
    <property type="component" value="Unassembled WGS sequence"/>
</dbReference>
<comment type="caution">
    <text evidence="7">The sequence shown here is derived from an EMBL/GenBank/DDBJ whole genome shotgun (WGS) entry which is preliminary data.</text>
</comment>
<evidence type="ECO:0000256" key="4">
    <source>
        <dbReference type="ARBA" id="ARBA00023172"/>
    </source>
</evidence>
<dbReference type="EMBL" id="NQKI01000004">
    <property type="protein sequence ID" value="OZY60643.1"/>
    <property type="molecule type" value="Genomic_DNA"/>
</dbReference>
<name>A0A266NDY5_9PSED</name>
<dbReference type="InterPro" id="IPR013762">
    <property type="entry name" value="Integrase-like_cat_sf"/>
</dbReference>
<keyword evidence="3" id="KW-0238">DNA-binding</keyword>
<protein>
    <recommendedName>
        <fullName evidence="6">Tyr recombinase domain-containing protein</fullName>
    </recommendedName>
</protein>
<gene>
    <name evidence="7" type="ORF">CJF39_03905</name>
</gene>
<dbReference type="InterPro" id="IPR011010">
    <property type="entry name" value="DNA_brk_join_enz"/>
</dbReference>
<keyword evidence="2" id="KW-0229">DNA integration</keyword>
<dbReference type="OrthoDB" id="5899838at2"/>
<dbReference type="SUPFAM" id="SSF56349">
    <property type="entry name" value="DNA breaking-rejoining enzymes"/>
    <property type="match status" value="1"/>
</dbReference>
<evidence type="ECO:0000256" key="2">
    <source>
        <dbReference type="ARBA" id="ARBA00022908"/>
    </source>
</evidence>
<dbReference type="GO" id="GO:0015074">
    <property type="term" value="P:DNA integration"/>
    <property type="evidence" value="ECO:0007669"/>
    <property type="project" value="UniProtKB-KW"/>
</dbReference>
<evidence type="ECO:0000256" key="5">
    <source>
        <dbReference type="SAM" id="MobiDB-lite"/>
    </source>
</evidence>
<dbReference type="GO" id="GO:0003677">
    <property type="term" value="F:DNA binding"/>
    <property type="evidence" value="ECO:0007669"/>
    <property type="project" value="UniProtKB-KW"/>
</dbReference>
<feature type="region of interest" description="Disordered" evidence="5">
    <location>
        <begin position="121"/>
        <end position="141"/>
    </location>
</feature>
<reference evidence="7 8" key="1">
    <citation type="submission" date="2017-08" db="EMBL/GenBank/DDBJ databases">
        <title>Genomic and metabolic characterisation of spoilage-associated Pseudomonas species.</title>
        <authorList>
            <person name="Stanborough T."/>
            <person name="Fegan N."/>
            <person name="Powell S.M."/>
            <person name="Singh T."/>
            <person name="Tamplin M.L."/>
            <person name="Chandry P.S."/>
        </authorList>
    </citation>
    <scope>NUCLEOTIDE SEQUENCE [LARGE SCALE GENOMIC DNA]</scope>
    <source>
        <strain evidence="7 8">L1802</strain>
    </source>
</reference>
<dbReference type="Gene3D" id="1.10.443.10">
    <property type="entry name" value="Intergrase catalytic core"/>
    <property type="match status" value="1"/>
</dbReference>
<comment type="similarity">
    <text evidence="1">Belongs to the 'phage' integrase family.</text>
</comment>
<accession>A0A266NDY5</accession>
<evidence type="ECO:0000256" key="1">
    <source>
        <dbReference type="ARBA" id="ARBA00008857"/>
    </source>
</evidence>
<dbReference type="PANTHER" id="PTHR30349">
    <property type="entry name" value="PHAGE INTEGRASE-RELATED"/>
    <property type="match status" value="1"/>
</dbReference>
<dbReference type="InterPro" id="IPR050090">
    <property type="entry name" value="Tyrosine_recombinase_XerCD"/>
</dbReference>
<dbReference type="Pfam" id="PF00589">
    <property type="entry name" value="Phage_integrase"/>
    <property type="match status" value="1"/>
</dbReference>
<evidence type="ECO:0000259" key="6">
    <source>
        <dbReference type="PROSITE" id="PS51898"/>
    </source>
</evidence>
<dbReference type="PROSITE" id="PS51898">
    <property type="entry name" value="TYR_RECOMBINASE"/>
    <property type="match status" value="1"/>
</dbReference>
<sequence>MNVVNVRTKRKLKLCPVLFSKDGDLAELPSAYLKAKSETNKHALPVILLYADHLKSFCNYLKSLDLYLGYSIDDILCGISRSVISTYLVLLKGQGYETSYVRLRETIISGMFGWLASSEGGRVRKSSGFENKKLDTPKPKRKRPRYVTHEQVCKLLGGMYWESQRCAVHTLYDLGLRVSELVRVTKDDIDELENLPAELAYLPLTVRGSKGKAGEIKERTVIITRAVYARIKKYHSSARYRFAAYKGVKPAFLNTFGKPMTIKGVQKLIADAARRVGFKSKTVSPHRLRHGTALTFLTGELGDDHIQKLILIKEQFGHEQLSTTNVYAGVSPALFVDELGVRYVKPRYLEAKKIYESTYLSRSKEKE</sequence>
<feature type="domain" description="Tyr recombinase" evidence="6">
    <location>
        <begin position="142"/>
        <end position="340"/>
    </location>
</feature>
<dbReference type="GO" id="GO:0006310">
    <property type="term" value="P:DNA recombination"/>
    <property type="evidence" value="ECO:0007669"/>
    <property type="project" value="UniProtKB-KW"/>
</dbReference>
<evidence type="ECO:0000313" key="8">
    <source>
        <dbReference type="Proteomes" id="UP000215788"/>
    </source>
</evidence>
<dbReference type="PANTHER" id="PTHR30349:SF41">
    <property type="entry name" value="INTEGRASE_RECOMBINASE PROTEIN MJ0367-RELATED"/>
    <property type="match status" value="1"/>
</dbReference>
<proteinExistence type="inferred from homology"/>
<keyword evidence="4" id="KW-0233">DNA recombination</keyword>
<dbReference type="AlphaFoldDB" id="A0A266NDY5"/>
<evidence type="ECO:0000256" key="3">
    <source>
        <dbReference type="ARBA" id="ARBA00023125"/>
    </source>
</evidence>